<name>A0A8S4HEX0_PLAVI</name>
<dbReference type="Proteomes" id="UP000779233">
    <property type="component" value="Unassembled WGS sequence"/>
</dbReference>
<reference evidence="1" key="1">
    <citation type="submission" date="2021-09" db="EMBL/GenBank/DDBJ databases">
        <authorList>
            <consortium name="Pathogen Informatics"/>
        </authorList>
    </citation>
    <scope>NUCLEOTIDE SEQUENCE</scope>
    <source>
        <strain evidence="1">PvW1</strain>
    </source>
</reference>
<proteinExistence type="predicted"/>
<comment type="caution">
    <text evidence="1">The sequence shown here is derived from an EMBL/GenBank/DDBJ whole genome shotgun (WGS) entry which is preliminary data.</text>
</comment>
<dbReference type="EMBL" id="CAJZCX010000009">
    <property type="protein sequence ID" value="CAG9479383.1"/>
    <property type="molecule type" value="Genomic_DNA"/>
</dbReference>
<evidence type="ECO:0000313" key="1">
    <source>
        <dbReference type="EMBL" id="CAG9479383.1"/>
    </source>
</evidence>
<organism evidence="1 2">
    <name type="scientific">Plasmodium vivax</name>
    <name type="common">malaria parasite P. vivax</name>
    <dbReference type="NCBI Taxonomy" id="5855"/>
    <lineage>
        <taxon>Eukaryota</taxon>
        <taxon>Sar</taxon>
        <taxon>Alveolata</taxon>
        <taxon>Apicomplexa</taxon>
        <taxon>Aconoidasida</taxon>
        <taxon>Haemosporida</taxon>
        <taxon>Plasmodiidae</taxon>
        <taxon>Plasmodium</taxon>
        <taxon>Plasmodium (Plasmodium)</taxon>
    </lineage>
</organism>
<protein>
    <submittedName>
        <fullName evidence="1">(malaria parasite P. vivax) hypothetical protein</fullName>
    </submittedName>
</protein>
<accession>A0A8S4HEX0</accession>
<dbReference type="VEuPathDB" id="PlasmoDB:PVPAM_060037500"/>
<evidence type="ECO:0000313" key="2">
    <source>
        <dbReference type="Proteomes" id="UP000779233"/>
    </source>
</evidence>
<gene>
    <name evidence="1" type="ORF">PVW1_080046100</name>
</gene>
<sequence>MGCPRNNTNESYSFFENIEVYLNAVKSSGNTPTPKEVSKECTSMSDIFYKNNNPEVAKSICEQFLKLYKSLIDTLSPSRDKTGPSDLRFMDFLNYWLNAELKKKMYNKNICVRHFYDDLDNYAYDAINYSLYNYDKIYVIKNDDLENMNILYNLYSNFYIVYDGSKIVCDRKDTCLEYSKKCVQEYKKGIIKCKEKGSVFCQAIEKFNGKYESLQSSSKSKGDFNSKDLISLPSYEQAFEEYQSELNKRITIFTPFGKWISINKKNQEKRHVMKEKMYNYIDNSKEYSIYNEYTPYRFGYNST</sequence>
<dbReference type="AlphaFoldDB" id="A0A8S4HEX0"/>